<reference evidence="2" key="1">
    <citation type="submission" date="2017-02" db="EMBL/GenBank/DDBJ databases">
        <authorList>
            <person name="Daims H."/>
        </authorList>
    </citation>
    <scope>NUCLEOTIDE SEQUENCE [LARGE SCALE GENOMIC DNA]</scope>
</reference>
<dbReference type="AlphaFoldDB" id="A0A1R4HG22"/>
<accession>A0A1R4HG22</accession>
<evidence type="ECO:0000313" key="1">
    <source>
        <dbReference type="EMBL" id="SJM95169.1"/>
    </source>
</evidence>
<gene>
    <name evidence="1" type="ORF">CRENPOLYSF1_650010</name>
</gene>
<dbReference type="RefSeq" id="WP_087144675.1">
    <property type="nucleotide sequence ID" value="NZ_FUKI01000143.1"/>
</dbReference>
<dbReference type="EMBL" id="FUKI01000143">
    <property type="protein sequence ID" value="SJM95169.1"/>
    <property type="molecule type" value="Genomic_DNA"/>
</dbReference>
<dbReference type="PANTHER" id="PTHR39550:SF1">
    <property type="entry name" value="SLL0658 PROTEIN"/>
    <property type="match status" value="1"/>
</dbReference>
<dbReference type="InterPro" id="IPR021799">
    <property type="entry name" value="PIN-like_prokaryotic"/>
</dbReference>
<dbReference type="OrthoDB" id="556724at2"/>
<evidence type="ECO:0008006" key="3">
    <source>
        <dbReference type="Google" id="ProtNLM"/>
    </source>
</evidence>
<proteinExistence type="predicted"/>
<keyword evidence="2" id="KW-1185">Reference proteome</keyword>
<name>A0A1R4HG22_9GAMM</name>
<sequence>MPRIVVIDASPLIGLAIVDGLPWLPKLFGEVFLPESVQQEVLPGKAVRGEEAIAHAITSGWLKIWPEPIPSLLEIDLDAGETDCINLGLSHADGVLLVMDERAGRAVAKEKGLHVIGTAAIIGLAKKQGLIPSARAVFEVLHASDFRISAAVIQQVLISVNE</sequence>
<dbReference type="Proteomes" id="UP000195667">
    <property type="component" value="Unassembled WGS sequence"/>
</dbReference>
<organism evidence="1 2">
    <name type="scientific">Crenothrix polyspora</name>
    <dbReference type="NCBI Taxonomy" id="360316"/>
    <lineage>
        <taxon>Bacteria</taxon>
        <taxon>Pseudomonadati</taxon>
        <taxon>Pseudomonadota</taxon>
        <taxon>Gammaproteobacteria</taxon>
        <taxon>Methylococcales</taxon>
        <taxon>Crenotrichaceae</taxon>
        <taxon>Crenothrix</taxon>
    </lineage>
</organism>
<evidence type="ECO:0000313" key="2">
    <source>
        <dbReference type="Proteomes" id="UP000195667"/>
    </source>
</evidence>
<protein>
    <recommendedName>
        <fullName evidence="3">Nucleic acid-binding protein</fullName>
    </recommendedName>
</protein>
<dbReference type="Pfam" id="PF11848">
    <property type="entry name" value="DUF3368"/>
    <property type="match status" value="1"/>
</dbReference>
<dbReference type="PANTHER" id="PTHR39550">
    <property type="entry name" value="SLL0658 PROTEIN"/>
    <property type="match status" value="1"/>
</dbReference>